<comment type="caution">
    <text evidence="1">The sequence shown here is derived from an EMBL/GenBank/DDBJ whole genome shotgun (WGS) entry which is preliminary data.</text>
</comment>
<reference evidence="1 2" key="1">
    <citation type="submission" date="2019-10" db="EMBL/GenBank/DDBJ databases">
        <title>Assembly and Annotation for the nematode Trichostrongylus colubriformis.</title>
        <authorList>
            <person name="Martin J."/>
        </authorList>
    </citation>
    <scope>NUCLEOTIDE SEQUENCE [LARGE SCALE GENOMIC DNA]</scope>
    <source>
        <strain evidence="1">G859</strain>
        <tissue evidence="1">Whole worm</tissue>
    </source>
</reference>
<proteinExistence type="predicted"/>
<protein>
    <submittedName>
        <fullName evidence="1">Uncharacterized protein</fullName>
    </submittedName>
</protein>
<accession>A0AAN8I859</accession>
<dbReference type="AlphaFoldDB" id="A0AAN8I859"/>
<dbReference type="Proteomes" id="UP001331761">
    <property type="component" value="Unassembled WGS sequence"/>
</dbReference>
<name>A0AAN8I859_TRICO</name>
<organism evidence="1 2">
    <name type="scientific">Trichostrongylus colubriformis</name>
    <name type="common">Black scour worm</name>
    <dbReference type="NCBI Taxonomy" id="6319"/>
    <lineage>
        <taxon>Eukaryota</taxon>
        <taxon>Metazoa</taxon>
        <taxon>Ecdysozoa</taxon>
        <taxon>Nematoda</taxon>
        <taxon>Chromadorea</taxon>
        <taxon>Rhabditida</taxon>
        <taxon>Rhabditina</taxon>
        <taxon>Rhabditomorpha</taxon>
        <taxon>Strongyloidea</taxon>
        <taxon>Trichostrongylidae</taxon>
        <taxon>Trichostrongylus</taxon>
    </lineage>
</organism>
<dbReference type="EMBL" id="WIXE01025957">
    <property type="protein sequence ID" value="KAK5964319.1"/>
    <property type="molecule type" value="Genomic_DNA"/>
</dbReference>
<evidence type="ECO:0000313" key="1">
    <source>
        <dbReference type="EMBL" id="KAK5964319.1"/>
    </source>
</evidence>
<evidence type="ECO:0000313" key="2">
    <source>
        <dbReference type="Proteomes" id="UP001331761"/>
    </source>
</evidence>
<dbReference type="CDD" id="cd00037">
    <property type="entry name" value="CLECT"/>
    <property type="match status" value="1"/>
</dbReference>
<sequence length="111" mass="12868">MAVFVATSVFLFLSLLLTVILVEYFTRISSREDFLKQFRGDWFLTSTEEDGRIHMTKITPIENIPFRGGRLLLDEVESYCLKEHAHLASILSDEEATRIAREETSILIDHY</sequence>
<gene>
    <name evidence="1" type="ORF">GCK32_011971</name>
</gene>
<keyword evidence="2" id="KW-1185">Reference proteome</keyword>